<dbReference type="VEuPathDB" id="FungiDB:BD410DRAFT_795408"/>
<keyword evidence="4" id="KW-1185">Reference proteome</keyword>
<feature type="region of interest" description="Disordered" evidence="1">
    <location>
        <begin position="61"/>
        <end position="83"/>
    </location>
</feature>
<evidence type="ECO:0000313" key="4">
    <source>
        <dbReference type="Proteomes" id="UP000294933"/>
    </source>
</evidence>
<feature type="compositionally biased region" description="Basic and acidic residues" evidence="1">
    <location>
        <begin position="74"/>
        <end position="83"/>
    </location>
</feature>
<dbReference type="EMBL" id="ML170244">
    <property type="protein sequence ID" value="TDL16393.1"/>
    <property type="molecule type" value="Genomic_DNA"/>
</dbReference>
<gene>
    <name evidence="3" type="ORF">BD410DRAFT_795408</name>
</gene>
<sequence>MKHIEDRWLYTSCNPHFHRSTCPIRATPTNQRVIKPSQPTLLGPRVSRFANRKSEPDLRRVRSVSGSGGCGRIMDSKGPKDNRGGWRRVMKRNHRTTREFYEWWVISVFILFAFCSTASVSSAHSTTTLTRIYDGSFPDNCAVDTNGARGRPQLKLRIRVTTMRRREYESN</sequence>
<dbReference type="Proteomes" id="UP000294933">
    <property type="component" value="Unassembled WGS sequence"/>
</dbReference>
<keyword evidence="2" id="KW-1133">Transmembrane helix</keyword>
<evidence type="ECO:0000256" key="2">
    <source>
        <dbReference type="SAM" id="Phobius"/>
    </source>
</evidence>
<evidence type="ECO:0000256" key="1">
    <source>
        <dbReference type="SAM" id="MobiDB-lite"/>
    </source>
</evidence>
<feature type="transmembrane region" description="Helical" evidence="2">
    <location>
        <begin position="100"/>
        <end position="120"/>
    </location>
</feature>
<protein>
    <submittedName>
        <fullName evidence="3">Uncharacterized protein</fullName>
    </submittedName>
</protein>
<name>A0A4Y7PLT6_9AGAM</name>
<dbReference type="AlphaFoldDB" id="A0A4Y7PLT6"/>
<evidence type="ECO:0000313" key="3">
    <source>
        <dbReference type="EMBL" id="TDL16393.1"/>
    </source>
</evidence>
<keyword evidence="2" id="KW-0472">Membrane</keyword>
<reference evidence="3 4" key="1">
    <citation type="submission" date="2018-06" db="EMBL/GenBank/DDBJ databases">
        <title>A transcriptomic atlas of mushroom development highlights an independent origin of complex multicellularity.</title>
        <authorList>
            <consortium name="DOE Joint Genome Institute"/>
            <person name="Krizsan K."/>
            <person name="Almasi E."/>
            <person name="Merenyi Z."/>
            <person name="Sahu N."/>
            <person name="Viragh M."/>
            <person name="Koszo T."/>
            <person name="Mondo S."/>
            <person name="Kiss B."/>
            <person name="Balint B."/>
            <person name="Kues U."/>
            <person name="Barry K."/>
            <person name="Hegedus J.C."/>
            <person name="Henrissat B."/>
            <person name="Johnson J."/>
            <person name="Lipzen A."/>
            <person name="Ohm R."/>
            <person name="Nagy I."/>
            <person name="Pangilinan J."/>
            <person name="Yan J."/>
            <person name="Xiong Y."/>
            <person name="Grigoriev I.V."/>
            <person name="Hibbett D.S."/>
            <person name="Nagy L.G."/>
        </authorList>
    </citation>
    <scope>NUCLEOTIDE SEQUENCE [LARGE SCALE GENOMIC DNA]</scope>
    <source>
        <strain evidence="3 4">SZMC22713</strain>
    </source>
</reference>
<organism evidence="3 4">
    <name type="scientific">Rickenella mellea</name>
    <dbReference type="NCBI Taxonomy" id="50990"/>
    <lineage>
        <taxon>Eukaryota</taxon>
        <taxon>Fungi</taxon>
        <taxon>Dikarya</taxon>
        <taxon>Basidiomycota</taxon>
        <taxon>Agaricomycotina</taxon>
        <taxon>Agaricomycetes</taxon>
        <taxon>Hymenochaetales</taxon>
        <taxon>Rickenellaceae</taxon>
        <taxon>Rickenella</taxon>
    </lineage>
</organism>
<accession>A0A4Y7PLT6</accession>
<keyword evidence="2" id="KW-0812">Transmembrane</keyword>
<proteinExistence type="predicted"/>